<dbReference type="InterPro" id="IPR036390">
    <property type="entry name" value="WH_DNA-bd_sf"/>
</dbReference>
<name>A0ABU0MW40_9FIRM</name>
<dbReference type="InterPro" id="IPR011663">
    <property type="entry name" value="UTRA"/>
</dbReference>
<keyword evidence="2" id="KW-0238">DNA-binding</keyword>
<keyword evidence="7" id="KW-1185">Reference proteome</keyword>
<dbReference type="Gene3D" id="3.40.1410.10">
    <property type="entry name" value="Chorismate lyase-like"/>
    <property type="match status" value="1"/>
</dbReference>
<dbReference type="Gene3D" id="1.10.10.10">
    <property type="entry name" value="Winged helix-like DNA-binding domain superfamily/Winged helix DNA-binding domain"/>
    <property type="match status" value="1"/>
</dbReference>
<comment type="caution">
    <text evidence="6">The sequence shown here is derived from an EMBL/GenBank/DDBJ whole genome shotgun (WGS) entry which is preliminary data.</text>
</comment>
<dbReference type="Proteomes" id="UP001232584">
    <property type="component" value="Unassembled WGS sequence"/>
</dbReference>
<dbReference type="NCBIfam" id="TIGR02404">
    <property type="entry name" value="trehalos_R_Bsub"/>
    <property type="match status" value="1"/>
</dbReference>
<dbReference type="InterPro" id="IPR012770">
    <property type="entry name" value="TreR"/>
</dbReference>
<sequence length="239" mass="27361">MAVNKYLNIYNYLKDKIESNEFEDGKKLPSENELSSLFNVSRNTVRRSLDMLASDGLVTSVHGKGVFVLEKQPLNFLVGGLQSFKEVSECNNLSYHTSIPLFDNVIIDEDLAKKSNFLVNSNAIKIFRVRNIDNENVILDINYFNSNVVKGLTKDIAYGSIYDFIENKLNLKISGAQKVISVEPACDIDKKYLDLNDSDLVAVISNYVYLDDGTLFEYTQSRHRPDRFKFNTFARRFHK</sequence>
<evidence type="ECO:0000313" key="6">
    <source>
        <dbReference type="EMBL" id="MDQ0555121.1"/>
    </source>
</evidence>
<evidence type="ECO:0000259" key="5">
    <source>
        <dbReference type="PROSITE" id="PS50949"/>
    </source>
</evidence>
<dbReference type="SUPFAM" id="SSF64288">
    <property type="entry name" value="Chorismate lyase-like"/>
    <property type="match status" value="1"/>
</dbReference>
<dbReference type="InterPro" id="IPR050679">
    <property type="entry name" value="Bact_HTH_transcr_reg"/>
</dbReference>
<evidence type="ECO:0000256" key="2">
    <source>
        <dbReference type="ARBA" id="ARBA00023125"/>
    </source>
</evidence>
<dbReference type="Pfam" id="PF00392">
    <property type="entry name" value="GntR"/>
    <property type="match status" value="1"/>
</dbReference>
<proteinExistence type="predicted"/>
<dbReference type="InterPro" id="IPR001034">
    <property type="entry name" value="DeoR_HTH"/>
</dbReference>
<dbReference type="Pfam" id="PF07702">
    <property type="entry name" value="UTRA"/>
    <property type="match status" value="1"/>
</dbReference>
<dbReference type="EMBL" id="JAUSWG010000001">
    <property type="protein sequence ID" value="MDQ0555121.1"/>
    <property type="molecule type" value="Genomic_DNA"/>
</dbReference>
<dbReference type="PANTHER" id="PTHR44846:SF12">
    <property type="entry name" value="HTH-TYPE TRANSCRIPTIONAL REGULATOR TRER"/>
    <property type="match status" value="1"/>
</dbReference>
<evidence type="ECO:0000313" key="7">
    <source>
        <dbReference type="Proteomes" id="UP001232584"/>
    </source>
</evidence>
<keyword evidence="1" id="KW-0805">Transcription regulation</keyword>
<evidence type="ECO:0000256" key="3">
    <source>
        <dbReference type="ARBA" id="ARBA00023163"/>
    </source>
</evidence>
<protein>
    <recommendedName>
        <fullName evidence="4">Trehalose operon repressor</fullName>
    </recommendedName>
</protein>
<dbReference type="InterPro" id="IPR000524">
    <property type="entry name" value="Tscrpt_reg_HTH_GntR"/>
</dbReference>
<evidence type="ECO:0000256" key="1">
    <source>
        <dbReference type="ARBA" id="ARBA00023015"/>
    </source>
</evidence>
<feature type="domain" description="HTH gntR-type" evidence="5">
    <location>
        <begin position="3"/>
        <end position="71"/>
    </location>
</feature>
<accession>A0ABU0MW40</accession>
<keyword evidence="3" id="KW-0804">Transcription</keyword>
<dbReference type="InterPro" id="IPR028978">
    <property type="entry name" value="Chorismate_lyase_/UTRA_dom_sf"/>
</dbReference>
<gene>
    <name evidence="6" type="ORF">QOZ92_000231</name>
</gene>
<dbReference type="PANTHER" id="PTHR44846">
    <property type="entry name" value="MANNOSYL-D-GLYCERATE TRANSPORT/METABOLISM SYSTEM REPRESSOR MNGR-RELATED"/>
    <property type="match status" value="1"/>
</dbReference>
<evidence type="ECO:0000256" key="4">
    <source>
        <dbReference type="NCBIfam" id="TIGR02404"/>
    </source>
</evidence>
<dbReference type="CDD" id="cd07377">
    <property type="entry name" value="WHTH_GntR"/>
    <property type="match status" value="1"/>
</dbReference>
<reference evidence="6 7" key="1">
    <citation type="submission" date="2023-07" db="EMBL/GenBank/DDBJ databases">
        <title>Genomic Encyclopedia of Type Strains, Phase IV (KMG-IV): sequencing the most valuable type-strain genomes for metagenomic binning, comparative biology and taxonomic classification.</title>
        <authorList>
            <person name="Goeker M."/>
        </authorList>
    </citation>
    <scope>NUCLEOTIDE SEQUENCE [LARGE SCALE GENOMIC DNA]</scope>
    <source>
        <strain evidence="6 7">DSM 15049</strain>
    </source>
</reference>
<dbReference type="InterPro" id="IPR036388">
    <property type="entry name" value="WH-like_DNA-bd_sf"/>
</dbReference>
<dbReference type="PRINTS" id="PR00035">
    <property type="entry name" value="HTHGNTR"/>
</dbReference>
<dbReference type="RefSeq" id="WP_307501734.1">
    <property type="nucleotide sequence ID" value="NZ_BAAACE010000026.1"/>
</dbReference>
<dbReference type="PROSITE" id="PS50949">
    <property type="entry name" value="HTH_GNTR"/>
    <property type="match status" value="1"/>
</dbReference>
<dbReference type="SUPFAM" id="SSF46785">
    <property type="entry name" value="Winged helix' DNA-binding domain"/>
    <property type="match status" value="1"/>
</dbReference>
<dbReference type="SMART" id="SM00345">
    <property type="entry name" value="HTH_GNTR"/>
    <property type="match status" value="1"/>
</dbReference>
<dbReference type="PRINTS" id="PR00037">
    <property type="entry name" value="HTHLACR"/>
</dbReference>
<organism evidence="6 7">
    <name type="scientific">Paraclostridium ghonii</name>
    <dbReference type="NCBI Taxonomy" id="29358"/>
    <lineage>
        <taxon>Bacteria</taxon>
        <taxon>Bacillati</taxon>
        <taxon>Bacillota</taxon>
        <taxon>Clostridia</taxon>
        <taxon>Peptostreptococcales</taxon>
        <taxon>Peptostreptococcaceae</taxon>
        <taxon>Paraclostridium</taxon>
    </lineage>
</organism>
<dbReference type="SMART" id="SM00866">
    <property type="entry name" value="UTRA"/>
    <property type="match status" value="1"/>
</dbReference>